<keyword evidence="2" id="KW-1185">Reference proteome</keyword>
<organism evidence="1 2">
    <name type="scientific">Banduia mediterranea</name>
    <dbReference type="NCBI Taxonomy" id="3075609"/>
    <lineage>
        <taxon>Bacteria</taxon>
        <taxon>Pseudomonadati</taxon>
        <taxon>Pseudomonadota</taxon>
        <taxon>Gammaproteobacteria</taxon>
        <taxon>Nevskiales</taxon>
        <taxon>Algiphilaceae</taxon>
        <taxon>Banduia</taxon>
    </lineage>
</organism>
<evidence type="ECO:0000313" key="1">
    <source>
        <dbReference type="EMBL" id="MDT0498463.1"/>
    </source>
</evidence>
<dbReference type="GO" id="GO:0008168">
    <property type="term" value="F:methyltransferase activity"/>
    <property type="evidence" value="ECO:0007669"/>
    <property type="project" value="UniProtKB-KW"/>
</dbReference>
<keyword evidence="1" id="KW-0489">Methyltransferase</keyword>
<dbReference type="SUPFAM" id="SSF53335">
    <property type="entry name" value="S-adenosyl-L-methionine-dependent methyltransferases"/>
    <property type="match status" value="1"/>
</dbReference>
<evidence type="ECO:0000313" key="2">
    <source>
        <dbReference type="Proteomes" id="UP001254608"/>
    </source>
</evidence>
<dbReference type="EC" id="2.1.-.-" evidence="1"/>
<reference evidence="1 2" key="1">
    <citation type="submission" date="2023-09" db="EMBL/GenBank/DDBJ databases">
        <authorList>
            <person name="Rey-Velasco X."/>
        </authorList>
    </citation>
    <scope>NUCLEOTIDE SEQUENCE [LARGE SCALE GENOMIC DNA]</scope>
    <source>
        <strain evidence="1 2">W345</strain>
    </source>
</reference>
<accession>A0ABU2WLN2</accession>
<dbReference type="Gene3D" id="3.40.50.150">
    <property type="entry name" value="Vaccinia Virus protein VP39"/>
    <property type="match status" value="1"/>
</dbReference>
<proteinExistence type="predicted"/>
<dbReference type="EMBL" id="JAVRIC010000022">
    <property type="protein sequence ID" value="MDT0498463.1"/>
    <property type="molecule type" value="Genomic_DNA"/>
</dbReference>
<gene>
    <name evidence="1" type="ORF">RM530_14010</name>
</gene>
<dbReference type="InterPro" id="IPR029063">
    <property type="entry name" value="SAM-dependent_MTases_sf"/>
</dbReference>
<dbReference type="RefSeq" id="WP_311365876.1">
    <property type="nucleotide sequence ID" value="NZ_JAVRIC010000022.1"/>
</dbReference>
<dbReference type="GO" id="GO:0032259">
    <property type="term" value="P:methylation"/>
    <property type="evidence" value="ECO:0007669"/>
    <property type="project" value="UniProtKB-KW"/>
</dbReference>
<protein>
    <submittedName>
        <fullName evidence="1">Class I SAM-dependent methyltransferase</fullName>
        <ecNumber evidence="1">2.1.-.-</ecNumber>
    </submittedName>
</protein>
<keyword evidence="1" id="KW-0808">Transferase</keyword>
<name>A0ABU2WLN2_9GAMM</name>
<comment type="caution">
    <text evidence="1">The sequence shown here is derived from an EMBL/GenBank/DDBJ whole genome shotgun (WGS) entry which is preliminary data.</text>
</comment>
<sequence>MSDDKLISEDYRKQYEAVHQSNARYGKGAHRWAGIVRHLVREHGLRDVLDYGCGKQALKASLPELDVRGYDPAFSELAHRPEPADLLFCCDVLEHIEPEFLGSVLDELVRLTRSHGFILVSTRLANQILPDGRNAHVNVMSGPAWARLIAERFDLVYMIDYQDEMRRKRDLKSRLVRWAVGDIRGAVPKPHEVIFLVRPKGTVRTGPPRGE</sequence>
<dbReference type="Proteomes" id="UP001254608">
    <property type="component" value="Unassembled WGS sequence"/>
</dbReference>